<proteinExistence type="predicted"/>
<dbReference type="EMBL" id="CAUJNA010001125">
    <property type="protein sequence ID" value="CAJ1384546.1"/>
    <property type="molecule type" value="Genomic_DNA"/>
</dbReference>
<name>A0AA36IBB1_9DINO</name>
<gene>
    <name evidence="3" type="ORF">EVOR1521_LOCUS11404</name>
</gene>
<dbReference type="AlphaFoldDB" id="A0AA36IBB1"/>
<keyword evidence="4" id="KW-1185">Reference proteome</keyword>
<feature type="signal peptide" evidence="2">
    <location>
        <begin position="1"/>
        <end position="25"/>
    </location>
</feature>
<evidence type="ECO:0000256" key="1">
    <source>
        <dbReference type="SAM" id="MobiDB-lite"/>
    </source>
</evidence>
<feature type="chain" id="PRO_5041387602" evidence="2">
    <location>
        <begin position="26"/>
        <end position="157"/>
    </location>
</feature>
<keyword evidence="2" id="KW-0732">Signal</keyword>
<organism evidence="3 4">
    <name type="scientific">Effrenium voratum</name>
    <dbReference type="NCBI Taxonomy" id="2562239"/>
    <lineage>
        <taxon>Eukaryota</taxon>
        <taxon>Sar</taxon>
        <taxon>Alveolata</taxon>
        <taxon>Dinophyceae</taxon>
        <taxon>Suessiales</taxon>
        <taxon>Symbiodiniaceae</taxon>
        <taxon>Effrenium</taxon>
    </lineage>
</organism>
<evidence type="ECO:0000256" key="2">
    <source>
        <dbReference type="SAM" id="SignalP"/>
    </source>
</evidence>
<reference evidence="3" key="1">
    <citation type="submission" date="2023-08" db="EMBL/GenBank/DDBJ databases">
        <authorList>
            <person name="Chen Y."/>
            <person name="Shah S."/>
            <person name="Dougan E. K."/>
            <person name="Thang M."/>
            <person name="Chan C."/>
        </authorList>
    </citation>
    <scope>NUCLEOTIDE SEQUENCE</scope>
</reference>
<accession>A0AA36IBB1</accession>
<dbReference type="Proteomes" id="UP001178507">
    <property type="component" value="Unassembled WGS sequence"/>
</dbReference>
<feature type="region of interest" description="Disordered" evidence="1">
    <location>
        <begin position="24"/>
        <end position="92"/>
    </location>
</feature>
<evidence type="ECO:0000313" key="4">
    <source>
        <dbReference type="Proteomes" id="UP001178507"/>
    </source>
</evidence>
<comment type="caution">
    <text evidence="3">The sequence shown here is derived from an EMBL/GenBank/DDBJ whole genome shotgun (WGS) entry which is preliminary data.</text>
</comment>
<evidence type="ECO:0000313" key="3">
    <source>
        <dbReference type="EMBL" id="CAJ1384546.1"/>
    </source>
</evidence>
<protein>
    <submittedName>
        <fullName evidence="3">Uncharacterized protein</fullName>
    </submittedName>
</protein>
<sequence>MWAPRLRWWAACLAAATRLWRRVRGKAAPPPQRKKYSPLPGEESLVGMTKAERKKWRREQRWLQKKERRKQQRAEERRRDRRRKKAAREELLADMSEKEKRAYFENLRQEKEESEASIRRAYQEGRPKVVINCPGALLRFPGPILQAQPNCFLDLCF</sequence>